<keyword evidence="9" id="KW-0732">Signal</keyword>
<reference evidence="11 12" key="1">
    <citation type="journal article" date="2011" name="Proc. Natl. Acad. Sci. U.S.A.">
        <title>Niche of harmful alga Aureococcus anophagefferens revealed through ecogenomics.</title>
        <authorList>
            <person name="Gobler C.J."/>
            <person name="Berry D.L."/>
            <person name="Dyhrman S.T."/>
            <person name="Wilhelm S.W."/>
            <person name="Salamov A."/>
            <person name="Lobanov A.V."/>
            <person name="Zhang Y."/>
            <person name="Collier J.L."/>
            <person name="Wurch L.L."/>
            <person name="Kustka A.B."/>
            <person name="Dill B.D."/>
            <person name="Shah M."/>
            <person name="VerBerkmoes N.C."/>
            <person name="Kuo A."/>
            <person name="Terry A."/>
            <person name="Pangilinan J."/>
            <person name="Lindquist E.A."/>
            <person name="Lucas S."/>
            <person name="Paulsen I.T."/>
            <person name="Hattenrath-Lehmann T.K."/>
            <person name="Talmage S.C."/>
            <person name="Walker E.A."/>
            <person name="Koch F."/>
            <person name="Burson A.M."/>
            <person name="Marcoval M.A."/>
            <person name="Tang Y.Z."/>
            <person name="Lecleir G.R."/>
            <person name="Coyne K.J."/>
            <person name="Berg G.M."/>
            <person name="Bertrand E.M."/>
            <person name="Saito M.A."/>
            <person name="Gladyshev V.N."/>
            <person name="Grigoriev I.V."/>
        </authorList>
    </citation>
    <scope>NUCLEOTIDE SEQUENCE [LARGE SCALE GENOMIC DNA]</scope>
    <source>
        <strain evidence="12">CCMP 1984</strain>
    </source>
</reference>
<dbReference type="SUPFAM" id="SSF51206">
    <property type="entry name" value="cAMP-binding domain-like"/>
    <property type="match status" value="2"/>
</dbReference>
<evidence type="ECO:0000256" key="6">
    <source>
        <dbReference type="ARBA" id="ARBA00022842"/>
    </source>
</evidence>
<evidence type="ECO:0000256" key="8">
    <source>
        <dbReference type="SAM" id="Coils"/>
    </source>
</evidence>
<dbReference type="Gene3D" id="3.30.540.10">
    <property type="entry name" value="Fructose-1,6-Bisphosphatase, subunit A, domain 1"/>
    <property type="match status" value="1"/>
</dbReference>
<dbReference type="InParanoid" id="F0Y0D6"/>
<dbReference type="Pfam" id="PF00459">
    <property type="entry name" value="Inositol_P"/>
    <property type="match status" value="1"/>
</dbReference>
<dbReference type="EC" id="3.1.3.7" evidence="3"/>
<dbReference type="InterPro" id="IPR020583">
    <property type="entry name" value="Inositol_monoP_metal-BS"/>
</dbReference>
<dbReference type="InterPro" id="IPR018490">
    <property type="entry name" value="cNMP-bd_dom_sf"/>
</dbReference>
<evidence type="ECO:0000313" key="11">
    <source>
        <dbReference type="EMBL" id="EGB11203.1"/>
    </source>
</evidence>
<organism evidence="12">
    <name type="scientific">Aureococcus anophagefferens</name>
    <name type="common">Harmful bloom alga</name>
    <dbReference type="NCBI Taxonomy" id="44056"/>
    <lineage>
        <taxon>Eukaryota</taxon>
        <taxon>Sar</taxon>
        <taxon>Stramenopiles</taxon>
        <taxon>Ochrophyta</taxon>
        <taxon>Pelagophyceae</taxon>
        <taxon>Pelagomonadales</taxon>
        <taxon>Pelagomonadaceae</taxon>
        <taxon>Aureococcus</taxon>
    </lineage>
</organism>
<sequence>MTTSRMLLLIAARSTALPSTRQPITRARALASAAWVGDAYAAELAAAVGAVAEACGVAKALQRRGVDGFSKSDASPVTIADLAVQAVVIRRLHDAFPGDAFIAEESATAMLAFEGGRAALEDAADACGLSVASLTEHVDRGRAPRAGAARTWVLDPVDGTKGFLRGAQFCCALALVDGVPGEGRDATLGVLGCPNLAATCELPAGDPMDAAGVVVAAARGRGAHFAPLADVDRWTRARSSGNAFAAGRLVEGVALSHSDHDASARAAADLGISRPPLRLDSQAKAALLANGQAELFTRLPTAGYVEKVWDFAAAKVVITEAGGAISDLDGDDIDVDLGECLSPKVAGIVATSSPALQPAALAAVHTAFDIKTTSDWAEATDLRTRDELQAELSRLRSLALMCVNAKMDNKRIEDKLDVTKEKKKEIAKDPATTKLLKDCMRENPLFKRCRGEETDELVGQFEQVSYGASKQIITQGETGDTFYVIESGICDAFIKGTSKAVASPARGMGFGELALMYNTPRAASITARTDVVLWKIERQEYRLVLASHAQKRSKEYKELLSEVVLQNEGKTKKKLLKDCITDSQMTKLADAMDEDNVAAGHNIICEGDEGHTFFIIADGEVVVRAGQG</sequence>
<proteinExistence type="inferred from homology"/>
<feature type="domain" description="Cyclic nucleotide-binding" evidence="10">
    <location>
        <begin position="576"/>
        <end position="628"/>
    </location>
</feature>
<dbReference type="PRINTS" id="PR00103">
    <property type="entry name" value="CAMPKINASE"/>
</dbReference>
<feature type="domain" description="Cyclic nucleotide-binding" evidence="10">
    <location>
        <begin position="445"/>
        <end position="562"/>
    </location>
</feature>
<dbReference type="GO" id="GO:0008441">
    <property type="term" value="F:3'(2'),5'-bisphosphate nucleotidase activity"/>
    <property type="evidence" value="ECO:0007669"/>
    <property type="project" value="UniProtKB-EC"/>
</dbReference>
<keyword evidence="4 7" id="KW-0479">Metal-binding</keyword>
<comment type="similarity">
    <text evidence="2">Belongs to the inositol monophosphatase superfamily.</text>
</comment>
<evidence type="ECO:0000256" key="2">
    <source>
        <dbReference type="ARBA" id="ARBA00009759"/>
    </source>
</evidence>
<dbReference type="CDD" id="cd00038">
    <property type="entry name" value="CAP_ED"/>
    <property type="match status" value="1"/>
</dbReference>
<keyword evidence="12" id="KW-1185">Reference proteome</keyword>
<feature type="chain" id="PRO_5003260602" description="3'(2'),5'-bisphosphate nucleotidase" evidence="9">
    <location>
        <begin position="17"/>
        <end position="628"/>
    </location>
</feature>
<feature type="signal peptide" evidence="9">
    <location>
        <begin position="1"/>
        <end position="16"/>
    </location>
</feature>
<dbReference type="InterPro" id="IPR000760">
    <property type="entry name" value="Inositol_monophosphatase-like"/>
</dbReference>
<evidence type="ECO:0000313" key="12">
    <source>
        <dbReference type="Proteomes" id="UP000002729"/>
    </source>
</evidence>
<dbReference type="eggNOG" id="KOG1528">
    <property type="taxonomic scope" value="Eukaryota"/>
</dbReference>
<dbReference type="RefSeq" id="XP_009033596.1">
    <property type="nucleotide sequence ID" value="XM_009035348.1"/>
</dbReference>
<dbReference type="InterPro" id="IPR000595">
    <property type="entry name" value="cNMP-bd_dom"/>
</dbReference>
<dbReference type="SUPFAM" id="SSF56655">
    <property type="entry name" value="Carbohydrate phosphatase"/>
    <property type="match status" value="1"/>
</dbReference>
<dbReference type="PROSITE" id="PS00630">
    <property type="entry name" value="IMP_2"/>
    <property type="match status" value="1"/>
</dbReference>
<dbReference type="PROSITE" id="PS00888">
    <property type="entry name" value="CNMP_BINDING_1"/>
    <property type="match status" value="2"/>
</dbReference>
<dbReference type="Gene3D" id="3.40.190.80">
    <property type="match status" value="1"/>
</dbReference>
<dbReference type="InterPro" id="IPR018488">
    <property type="entry name" value="cNMP-bd_CS"/>
</dbReference>
<dbReference type="GO" id="GO:0046854">
    <property type="term" value="P:phosphatidylinositol phosphate biosynthetic process"/>
    <property type="evidence" value="ECO:0007669"/>
    <property type="project" value="InterPro"/>
</dbReference>
<dbReference type="Proteomes" id="UP000002729">
    <property type="component" value="Unassembled WGS sequence"/>
</dbReference>
<dbReference type="GeneID" id="20227914"/>
<dbReference type="Pfam" id="PF00027">
    <property type="entry name" value="cNMP_binding"/>
    <property type="match status" value="1"/>
</dbReference>
<dbReference type="EMBL" id="GL833122">
    <property type="protein sequence ID" value="EGB11203.1"/>
    <property type="molecule type" value="Genomic_DNA"/>
</dbReference>
<evidence type="ECO:0000256" key="1">
    <source>
        <dbReference type="ARBA" id="ARBA00001946"/>
    </source>
</evidence>
<feature type="binding site" evidence="7">
    <location>
        <position position="155"/>
    </location>
    <ligand>
        <name>Mg(2+)</name>
        <dbReference type="ChEBI" id="CHEBI:18420"/>
        <label>1</label>
        <note>catalytic</note>
    </ligand>
</feature>
<protein>
    <recommendedName>
        <fullName evidence="3">3'(2'),5'-bisphosphate nucleotidase</fullName>
        <ecNumber evidence="3">3.1.3.7</ecNumber>
    </recommendedName>
</protein>
<evidence type="ECO:0000256" key="4">
    <source>
        <dbReference type="ARBA" id="ARBA00022723"/>
    </source>
</evidence>
<evidence type="ECO:0000256" key="7">
    <source>
        <dbReference type="PIRSR" id="PIRSR600760-2"/>
    </source>
</evidence>
<feature type="coiled-coil region" evidence="8">
    <location>
        <begin position="402"/>
        <end position="429"/>
    </location>
</feature>
<accession>F0Y0D6</accession>
<dbReference type="PANTHER" id="PTHR43200">
    <property type="entry name" value="PHOSPHATASE"/>
    <property type="match status" value="1"/>
</dbReference>
<evidence type="ECO:0000256" key="5">
    <source>
        <dbReference type="ARBA" id="ARBA00022801"/>
    </source>
</evidence>
<comment type="cofactor">
    <cofactor evidence="1 7">
        <name>Mg(2+)</name>
        <dbReference type="ChEBI" id="CHEBI:18420"/>
    </cofactor>
</comment>
<dbReference type="GO" id="GO:0046872">
    <property type="term" value="F:metal ion binding"/>
    <property type="evidence" value="ECO:0007669"/>
    <property type="project" value="UniProtKB-KW"/>
</dbReference>
<dbReference type="PANTHER" id="PTHR43200:SF6">
    <property type="entry name" value="3'(2'),5'-BISPHOSPHATE NUCLEOTIDASE"/>
    <property type="match status" value="1"/>
</dbReference>
<dbReference type="PROSITE" id="PS00629">
    <property type="entry name" value="IMP_1"/>
    <property type="match status" value="1"/>
</dbReference>
<dbReference type="SMART" id="SM00100">
    <property type="entry name" value="cNMP"/>
    <property type="match status" value="1"/>
</dbReference>
<dbReference type="InterPro" id="IPR014710">
    <property type="entry name" value="RmlC-like_jellyroll"/>
</dbReference>
<gene>
    <name evidence="11" type="ORF">AURANDRAFT_70779</name>
</gene>
<dbReference type="eggNOG" id="KOG1113">
    <property type="taxonomic scope" value="Eukaryota"/>
</dbReference>
<feature type="binding site" evidence="7">
    <location>
        <position position="310"/>
    </location>
    <ligand>
        <name>Mg(2+)</name>
        <dbReference type="ChEBI" id="CHEBI:18420"/>
        <label>1</label>
        <note>catalytic</note>
    </ligand>
</feature>
<keyword evidence="5" id="KW-0378">Hydrolase</keyword>
<dbReference type="KEGG" id="aaf:AURANDRAFT_70779"/>
<keyword evidence="6 7" id="KW-0460">Magnesium</keyword>
<dbReference type="GO" id="GO:0000103">
    <property type="term" value="P:sulfate assimilation"/>
    <property type="evidence" value="ECO:0007669"/>
    <property type="project" value="TreeGrafter"/>
</dbReference>
<dbReference type="PROSITE" id="PS50042">
    <property type="entry name" value="CNMP_BINDING_3"/>
    <property type="match status" value="2"/>
</dbReference>
<name>F0Y0D6_AURAN</name>
<dbReference type="InterPro" id="IPR051090">
    <property type="entry name" value="Inositol_monoP_superfamily"/>
</dbReference>
<dbReference type="InterPro" id="IPR020550">
    <property type="entry name" value="Inositol_monophosphatase_CS"/>
</dbReference>
<feature type="binding site" evidence="7">
    <location>
        <position position="104"/>
    </location>
    <ligand>
        <name>Mg(2+)</name>
        <dbReference type="ChEBI" id="CHEBI:18420"/>
        <label>1</label>
        <note>catalytic</note>
    </ligand>
</feature>
<dbReference type="AlphaFoldDB" id="F0Y0D6"/>
<evidence type="ECO:0000259" key="10">
    <source>
        <dbReference type="PROSITE" id="PS50042"/>
    </source>
</evidence>
<dbReference type="PROSITE" id="PS00889">
    <property type="entry name" value="CNMP_BINDING_2"/>
    <property type="match status" value="1"/>
</dbReference>
<keyword evidence="8" id="KW-0175">Coiled coil</keyword>
<dbReference type="OrthoDB" id="411145at2759"/>
<feature type="binding site" evidence="7">
    <location>
        <position position="158"/>
    </location>
    <ligand>
        <name>Mg(2+)</name>
        <dbReference type="ChEBI" id="CHEBI:18420"/>
        <label>1</label>
        <note>catalytic</note>
    </ligand>
</feature>
<evidence type="ECO:0000256" key="3">
    <source>
        <dbReference type="ARBA" id="ARBA00012633"/>
    </source>
</evidence>
<evidence type="ECO:0000256" key="9">
    <source>
        <dbReference type="SAM" id="SignalP"/>
    </source>
</evidence>
<dbReference type="Gene3D" id="2.60.120.10">
    <property type="entry name" value="Jelly Rolls"/>
    <property type="match status" value="2"/>
</dbReference>